<comment type="subcellular location">
    <subcellularLocation>
        <location evidence="1">Secreted</location>
    </subcellularLocation>
</comment>
<dbReference type="PANTHER" id="PTHR11306">
    <property type="entry name" value="NIEMANN PICK TYPE C2 PROTEIN NPC2-RELATED"/>
    <property type="match status" value="1"/>
</dbReference>
<dbReference type="InterPro" id="IPR014756">
    <property type="entry name" value="Ig_E-set"/>
</dbReference>
<dbReference type="InterPro" id="IPR003172">
    <property type="entry name" value="ML_dom"/>
</dbReference>
<keyword evidence="5" id="KW-1015">Disulfide bond</keyword>
<dbReference type="Pfam" id="PF02221">
    <property type="entry name" value="E1_DerP2_DerF2"/>
    <property type="match status" value="1"/>
</dbReference>
<evidence type="ECO:0000256" key="2">
    <source>
        <dbReference type="ARBA" id="ARBA00006370"/>
    </source>
</evidence>
<keyword evidence="9" id="KW-1185">Reference proteome</keyword>
<feature type="chain" id="PRO_5023046066" description="MD-2-related lipid-recognition domain-containing protein" evidence="6">
    <location>
        <begin position="22"/>
        <end position="151"/>
    </location>
</feature>
<dbReference type="SMART" id="SM00737">
    <property type="entry name" value="ML"/>
    <property type="match status" value="1"/>
</dbReference>
<dbReference type="AlphaFoldDB" id="A0A5E4Q7Y3"/>
<dbReference type="Proteomes" id="UP000324832">
    <property type="component" value="Unassembled WGS sequence"/>
</dbReference>
<dbReference type="EMBL" id="FZQP02001637">
    <property type="protein sequence ID" value="VVC93421.1"/>
    <property type="molecule type" value="Genomic_DNA"/>
</dbReference>
<dbReference type="CDD" id="cd00916">
    <property type="entry name" value="Npc2_like"/>
    <property type="match status" value="1"/>
</dbReference>
<keyword evidence="4 6" id="KW-0732">Signal</keyword>
<evidence type="ECO:0000256" key="6">
    <source>
        <dbReference type="SAM" id="SignalP"/>
    </source>
</evidence>
<evidence type="ECO:0000313" key="9">
    <source>
        <dbReference type="Proteomes" id="UP000324832"/>
    </source>
</evidence>
<dbReference type="InterPro" id="IPR033916">
    <property type="entry name" value="ML_Npc2-like"/>
</dbReference>
<dbReference type="GO" id="GO:0032367">
    <property type="term" value="P:intracellular cholesterol transport"/>
    <property type="evidence" value="ECO:0007669"/>
    <property type="project" value="InterPro"/>
</dbReference>
<protein>
    <recommendedName>
        <fullName evidence="7">MD-2-related lipid-recognition domain-containing protein</fullName>
    </recommendedName>
</protein>
<gene>
    <name evidence="8" type="ORF">LSINAPIS_LOCUS5608</name>
</gene>
<name>A0A5E4Q7Y3_9NEOP</name>
<evidence type="ECO:0000259" key="7">
    <source>
        <dbReference type="SMART" id="SM00737"/>
    </source>
</evidence>
<dbReference type="PANTHER" id="PTHR11306:SF36">
    <property type="entry name" value="NIEMANN-PICK TYPE C-2C-RELATED"/>
    <property type="match status" value="1"/>
</dbReference>
<reference evidence="8 9" key="1">
    <citation type="submission" date="2017-07" db="EMBL/GenBank/DDBJ databases">
        <authorList>
            <person name="Talla V."/>
            <person name="Backstrom N."/>
        </authorList>
    </citation>
    <scope>NUCLEOTIDE SEQUENCE [LARGE SCALE GENOMIC DNA]</scope>
</reference>
<evidence type="ECO:0000256" key="5">
    <source>
        <dbReference type="ARBA" id="ARBA00023157"/>
    </source>
</evidence>
<proteinExistence type="inferred from homology"/>
<feature type="signal peptide" evidence="6">
    <location>
        <begin position="1"/>
        <end position="21"/>
    </location>
</feature>
<dbReference type="SUPFAM" id="SSF81296">
    <property type="entry name" value="E set domains"/>
    <property type="match status" value="1"/>
</dbReference>
<keyword evidence="3" id="KW-0964">Secreted</keyword>
<accession>A0A5E4Q7Y3</accession>
<dbReference type="Gene3D" id="2.60.40.770">
    <property type="match status" value="1"/>
</dbReference>
<dbReference type="InterPro" id="IPR039670">
    <property type="entry name" value="NPC2-like"/>
</dbReference>
<dbReference type="FunFam" id="2.60.40.770:FF:000001">
    <property type="entry name" value="NPC intracellular cholesterol transporter 2"/>
    <property type="match status" value="1"/>
</dbReference>
<evidence type="ECO:0000313" key="8">
    <source>
        <dbReference type="EMBL" id="VVC93421.1"/>
    </source>
</evidence>
<evidence type="ECO:0000256" key="1">
    <source>
        <dbReference type="ARBA" id="ARBA00004613"/>
    </source>
</evidence>
<feature type="domain" description="MD-2-related lipid-recognition" evidence="7">
    <location>
        <begin position="24"/>
        <end position="148"/>
    </location>
</feature>
<evidence type="ECO:0000256" key="3">
    <source>
        <dbReference type="ARBA" id="ARBA00022525"/>
    </source>
</evidence>
<comment type="similarity">
    <text evidence="2">Belongs to the NPC2 family.</text>
</comment>
<evidence type="ECO:0000256" key="4">
    <source>
        <dbReference type="ARBA" id="ARBA00022729"/>
    </source>
</evidence>
<dbReference type="OrthoDB" id="4937502at2759"/>
<dbReference type="GO" id="GO:0032934">
    <property type="term" value="F:sterol binding"/>
    <property type="evidence" value="ECO:0007669"/>
    <property type="project" value="InterPro"/>
</dbReference>
<dbReference type="GO" id="GO:0005576">
    <property type="term" value="C:extracellular region"/>
    <property type="evidence" value="ECO:0007669"/>
    <property type="project" value="UniProtKB-SubCell"/>
</dbReference>
<organism evidence="8 9">
    <name type="scientific">Leptidea sinapis</name>
    <dbReference type="NCBI Taxonomy" id="189913"/>
    <lineage>
        <taxon>Eukaryota</taxon>
        <taxon>Metazoa</taxon>
        <taxon>Ecdysozoa</taxon>
        <taxon>Arthropoda</taxon>
        <taxon>Hexapoda</taxon>
        <taxon>Insecta</taxon>
        <taxon>Pterygota</taxon>
        <taxon>Neoptera</taxon>
        <taxon>Endopterygota</taxon>
        <taxon>Lepidoptera</taxon>
        <taxon>Glossata</taxon>
        <taxon>Ditrysia</taxon>
        <taxon>Papilionoidea</taxon>
        <taxon>Pieridae</taxon>
        <taxon>Dismorphiinae</taxon>
        <taxon>Leptidea</taxon>
    </lineage>
</organism>
<sequence length="151" mass="16428">MKQCNMLSLISLTVLLASVNAKFYTDCGSKLASVQDMTVSGCSPDAKECVLKRNSNATFSIDFTPAADTKTLETVVHGIIMDLPVPFPLPQPDACKDSGISCPLKAGQPAKYKTTLPVLRSYPKVRVNVKWELQNEKGEDLVCLLIPARIN</sequence>